<dbReference type="PROSITE" id="PS50238">
    <property type="entry name" value="RHOGAP"/>
    <property type="match status" value="1"/>
</dbReference>
<dbReference type="Ensembl" id="ENSAMXT00000020284.2">
    <property type="protein sequence ID" value="ENSAMXP00000020284.2"/>
    <property type="gene ID" value="ENSAMXG00000019688.2"/>
</dbReference>
<evidence type="ECO:0000259" key="1">
    <source>
        <dbReference type="PROSITE" id="PS50186"/>
    </source>
</evidence>
<dbReference type="Bgee" id="ENSAMXG00000019688">
    <property type="expression patterns" value="Expressed in embryo and 7 other cell types or tissues"/>
</dbReference>
<feature type="domain" description="DEP" evidence="1">
    <location>
        <begin position="24"/>
        <end position="108"/>
    </location>
</feature>
<evidence type="ECO:0000313" key="4">
    <source>
        <dbReference type="Proteomes" id="UP000018467"/>
    </source>
</evidence>
<dbReference type="InterPro" id="IPR036390">
    <property type="entry name" value="WH_DNA-bd_sf"/>
</dbReference>
<evidence type="ECO:0000313" key="3">
    <source>
        <dbReference type="Ensembl" id="ENSAMXP00000020284.2"/>
    </source>
</evidence>
<dbReference type="STRING" id="7994.ENSAMXP00000020284"/>
<dbReference type="InParanoid" id="W5LKC2"/>
<dbReference type="PANTHER" id="PTHR16206:SF11">
    <property type="entry name" value="DEP DOMAIN-CONTAINING PROTEIN 1B"/>
    <property type="match status" value="1"/>
</dbReference>
<organism evidence="3 4">
    <name type="scientific">Astyanax mexicanus</name>
    <name type="common">Blind cave fish</name>
    <name type="synonym">Astyanax fasciatus mexicanus</name>
    <dbReference type="NCBI Taxonomy" id="7994"/>
    <lineage>
        <taxon>Eukaryota</taxon>
        <taxon>Metazoa</taxon>
        <taxon>Chordata</taxon>
        <taxon>Craniata</taxon>
        <taxon>Vertebrata</taxon>
        <taxon>Euteleostomi</taxon>
        <taxon>Actinopterygii</taxon>
        <taxon>Neopterygii</taxon>
        <taxon>Teleostei</taxon>
        <taxon>Ostariophysi</taxon>
        <taxon>Characiformes</taxon>
        <taxon>Characoidei</taxon>
        <taxon>Acestrorhamphidae</taxon>
        <taxon>Acestrorhamphinae</taxon>
        <taxon>Astyanax</taxon>
    </lineage>
</organism>
<dbReference type="PROSITE" id="PS50186">
    <property type="entry name" value="DEP"/>
    <property type="match status" value="1"/>
</dbReference>
<dbReference type="Pfam" id="PF00620">
    <property type="entry name" value="RhoGAP"/>
    <property type="match status" value="1"/>
</dbReference>
<dbReference type="FunFam" id="1.10.555.10:FF:000029">
    <property type="entry name" value="DEP domain-containing protein 1B isoform X2"/>
    <property type="match status" value="1"/>
</dbReference>
<sequence length="488" mass="56312">MDGNMIGPGPYRATKLWNEMVKLFRGGMPLRRNWAHFRSYDHSFTGSEGVDYLHELLKRNQNFGPEVTRYQSLQLLRKFLKNHVIEDVKGRFGKEDFEDSGRLYRFPPQSPLKPLPHRIPASQIGFIPPIPRWEECEEKMQVSDKIPMNLQNVLGLQSLDGVLDSKLMSPKHIVHNVFSVNRQGIVVLKNKSEDLPHWVLSAMKCLANWPNGNDSNQPMYPGFERDVFRTVAEHFQRLKEPLLTFHLYEIFVNILGLLPGQQVAVEALQVCSLLLPPANRRKLQLLMRLMAKACQNHALPPLNDAISTRTLMVQTFSRCILCSSDEVDLDDLLATKLVNFMMDNHENVLKVPAELHKSVEEHLSHLRRAQIKYAGADTDLGAESPAHSFCRQISRAEFEEQRVTGSQGAMVELLEGIIQDKSMSFKDKKKKLKQFQRSYPDIYRRRFPTPESESAVFPEKPQRLKPQLMFFTLKKPLQPFQRSWSFRA</sequence>
<name>W5LKC2_ASTMX</name>
<keyword evidence="4" id="KW-1185">Reference proteome</keyword>
<dbReference type="eggNOG" id="ENOG502QR00">
    <property type="taxonomic scope" value="Eukaryota"/>
</dbReference>
<dbReference type="AlphaFoldDB" id="W5LKC2"/>
<dbReference type="SUPFAM" id="SSF48350">
    <property type="entry name" value="GTPase activation domain, GAP"/>
    <property type="match status" value="1"/>
</dbReference>
<dbReference type="PANTHER" id="PTHR16206">
    <property type="entry name" value="DEP DOMAIN-CONTAINING"/>
    <property type="match status" value="1"/>
</dbReference>
<accession>W5LKC2</accession>
<dbReference type="OrthoDB" id="524326at2759"/>
<dbReference type="HOGENOM" id="CLU_040757_0_0_1"/>
<evidence type="ECO:0000259" key="2">
    <source>
        <dbReference type="PROSITE" id="PS50238"/>
    </source>
</evidence>
<dbReference type="InterPro" id="IPR000591">
    <property type="entry name" value="DEP_dom"/>
</dbReference>
<dbReference type="Gene3D" id="1.10.10.10">
    <property type="entry name" value="Winged helix-like DNA-binding domain superfamily/Winged helix DNA-binding domain"/>
    <property type="match status" value="1"/>
</dbReference>
<dbReference type="Proteomes" id="UP000018467">
    <property type="component" value="Unassembled WGS sequence"/>
</dbReference>
<dbReference type="Gene3D" id="1.10.555.10">
    <property type="entry name" value="Rho GTPase activation protein"/>
    <property type="match status" value="1"/>
</dbReference>
<dbReference type="GO" id="GO:0035556">
    <property type="term" value="P:intracellular signal transduction"/>
    <property type="evidence" value="ECO:0007669"/>
    <property type="project" value="InterPro"/>
</dbReference>
<dbReference type="CDD" id="cd04405">
    <property type="entry name" value="RhoGAP_BRCC3-like"/>
    <property type="match status" value="1"/>
</dbReference>
<protein>
    <submittedName>
        <fullName evidence="3">DEP domain containing 1B</fullName>
    </submittedName>
</protein>
<dbReference type="GeneTree" id="ENSGT00950000182976"/>
<dbReference type="InterPro" id="IPR008936">
    <property type="entry name" value="Rho_GTPase_activation_prot"/>
</dbReference>
<dbReference type="InterPro" id="IPR036388">
    <property type="entry name" value="WH-like_DNA-bd_sf"/>
</dbReference>
<reference evidence="3" key="3">
    <citation type="submission" date="2025-08" db="UniProtKB">
        <authorList>
            <consortium name="Ensembl"/>
        </authorList>
    </citation>
    <scope>IDENTIFICATION</scope>
</reference>
<dbReference type="FunCoup" id="W5LKC2">
    <property type="interactions" value="599"/>
</dbReference>
<reference evidence="4" key="2">
    <citation type="journal article" date="2014" name="Nat. Commun.">
        <title>The cavefish genome reveals candidate genes for eye loss.</title>
        <authorList>
            <person name="McGaugh S.E."/>
            <person name="Gross J.B."/>
            <person name="Aken B."/>
            <person name="Blin M."/>
            <person name="Borowsky R."/>
            <person name="Chalopin D."/>
            <person name="Hinaux H."/>
            <person name="Jeffery W.R."/>
            <person name="Keene A."/>
            <person name="Ma L."/>
            <person name="Minx P."/>
            <person name="Murphy D."/>
            <person name="O'Quin K.E."/>
            <person name="Retaux S."/>
            <person name="Rohner N."/>
            <person name="Searle S.M."/>
            <person name="Stahl B.A."/>
            <person name="Tabin C."/>
            <person name="Volff J.N."/>
            <person name="Yoshizawa M."/>
            <person name="Warren W.C."/>
        </authorList>
    </citation>
    <scope>NUCLEOTIDE SEQUENCE [LARGE SCALE GENOMIC DNA]</scope>
    <source>
        <strain evidence="4">female</strain>
    </source>
</reference>
<dbReference type="SMART" id="SM00049">
    <property type="entry name" value="DEP"/>
    <property type="match status" value="1"/>
</dbReference>
<reference evidence="3" key="4">
    <citation type="submission" date="2025-09" db="UniProtKB">
        <authorList>
            <consortium name="Ensembl"/>
        </authorList>
    </citation>
    <scope>IDENTIFICATION</scope>
</reference>
<proteinExistence type="predicted"/>
<dbReference type="SUPFAM" id="SSF46785">
    <property type="entry name" value="Winged helix' DNA-binding domain"/>
    <property type="match status" value="1"/>
</dbReference>
<reference evidence="4" key="1">
    <citation type="submission" date="2013-03" db="EMBL/GenBank/DDBJ databases">
        <authorList>
            <person name="Jeffery W."/>
            <person name="Warren W."/>
            <person name="Wilson R.K."/>
        </authorList>
    </citation>
    <scope>NUCLEOTIDE SEQUENCE</scope>
    <source>
        <strain evidence="4">female</strain>
    </source>
</reference>
<feature type="domain" description="Rho-GAP" evidence="2">
    <location>
        <begin position="157"/>
        <end position="349"/>
    </location>
</feature>
<dbReference type="InterPro" id="IPR000198">
    <property type="entry name" value="RhoGAP_dom"/>
</dbReference>
<dbReference type="Pfam" id="PF00610">
    <property type="entry name" value="DEP"/>
    <property type="match status" value="1"/>
</dbReference>